<keyword evidence="1" id="KW-0862">Zinc</keyword>
<name>A0AAQ3SWV0_PASNO</name>
<dbReference type="PANTHER" id="PTHR47482:SF23">
    <property type="entry name" value="PROTEIN FAR1-RELATED SEQUENCE"/>
    <property type="match status" value="1"/>
</dbReference>
<dbReference type="Proteomes" id="UP001341281">
    <property type="component" value="Chromosome 03"/>
</dbReference>
<dbReference type="GO" id="GO:0008270">
    <property type="term" value="F:zinc ion binding"/>
    <property type="evidence" value="ECO:0007669"/>
    <property type="project" value="UniProtKB-KW"/>
</dbReference>
<keyword evidence="4" id="KW-1185">Reference proteome</keyword>
<protein>
    <recommendedName>
        <fullName evidence="2">SWIM-type domain-containing protein</fullName>
    </recommendedName>
</protein>
<evidence type="ECO:0000313" key="3">
    <source>
        <dbReference type="EMBL" id="WVZ62116.1"/>
    </source>
</evidence>
<dbReference type="EMBL" id="CP144747">
    <property type="protein sequence ID" value="WVZ62116.1"/>
    <property type="molecule type" value="Genomic_DNA"/>
</dbReference>
<reference evidence="3 4" key="1">
    <citation type="submission" date="2024-02" db="EMBL/GenBank/DDBJ databases">
        <title>High-quality chromosome-scale genome assembly of Pensacola bahiagrass (Paspalum notatum Flugge var. saurae).</title>
        <authorList>
            <person name="Vega J.M."/>
            <person name="Podio M."/>
            <person name="Orjuela J."/>
            <person name="Siena L.A."/>
            <person name="Pessino S.C."/>
            <person name="Combes M.C."/>
            <person name="Mariac C."/>
            <person name="Albertini E."/>
            <person name="Pupilli F."/>
            <person name="Ortiz J.P.A."/>
            <person name="Leblanc O."/>
        </authorList>
    </citation>
    <scope>NUCLEOTIDE SEQUENCE [LARGE SCALE GENOMIC DNA]</scope>
    <source>
        <strain evidence="3">R1</strain>
        <tissue evidence="3">Leaf</tissue>
    </source>
</reference>
<sequence>MMSLRVVSNGIAIQEHAAKIYTRVMFEKFDEIVSQSASYVVHEKEKGKSYLASHIRRNCRERWSQVEFEVTIRPEGGTLICECRLLEHMGMTCCHAVKVMIHLGMQEIPPGNIVKHWTVDARDILPDCQIQRKNDRAAEDSISFKQSELFIRGMEVAEKGSSSYEAFEIVMSRFSQLEQELLELGAVDDVSGSEQSSLSAAQGSDVQGMSAAGL</sequence>
<organism evidence="3 4">
    <name type="scientific">Paspalum notatum var. saurae</name>
    <dbReference type="NCBI Taxonomy" id="547442"/>
    <lineage>
        <taxon>Eukaryota</taxon>
        <taxon>Viridiplantae</taxon>
        <taxon>Streptophyta</taxon>
        <taxon>Embryophyta</taxon>
        <taxon>Tracheophyta</taxon>
        <taxon>Spermatophyta</taxon>
        <taxon>Magnoliopsida</taxon>
        <taxon>Liliopsida</taxon>
        <taxon>Poales</taxon>
        <taxon>Poaceae</taxon>
        <taxon>PACMAD clade</taxon>
        <taxon>Panicoideae</taxon>
        <taxon>Andropogonodae</taxon>
        <taxon>Paspaleae</taxon>
        <taxon>Paspalinae</taxon>
        <taxon>Paspalum</taxon>
    </lineage>
</organism>
<evidence type="ECO:0000256" key="1">
    <source>
        <dbReference type="PROSITE-ProRule" id="PRU00325"/>
    </source>
</evidence>
<keyword evidence="1" id="KW-0479">Metal-binding</keyword>
<proteinExistence type="predicted"/>
<evidence type="ECO:0000313" key="4">
    <source>
        <dbReference type="Proteomes" id="UP001341281"/>
    </source>
</evidence>
<accession>A0AAQ3SWV0</accession>
<feature type="domain" description="SWIM-type" evidence="2">
    <location>
        <begin position="68"/>
        <end position="104"/>
    </location>
</feature>
<dbReference type="InterPro" id="IPR007527">
    <property type="entry name" value="Znf_SWIM"/>
</dbReference>
<gene>
    <name evidence="3" type="ORF">U9M48_011900</name>
</gene>
<dbReference type="PROSITE" id="PS50966">
    <property type="entry name" value="ZF_SWIM"/>
    <property type="match status" value="1"/>
</dbReference>
<keyword evidence="1" id="KW-0863">Zinc-finger</keyword>
<dbReference type="AlphaFoldDB" id="A0AAQ3SWV0"/>
<evidence type="ECO:0000259" key="2">
    <source>
        <dbReference type="PROSITE" id="PS50966"/>
    </source>
</evidence>
<dbReference type="PANTHER" id="PTHR47482">
    <property type="entry name" value="OS11G0632001 PROTEIN"/>
    <property type="match status" value="1"/>
</dbReference>